<protein>
    <submittedName>
        <fullName evidence="9">Recombinase</fullName>
    </submittedName>
</protein>
<evidence type="ECO:0000313" key="10">
    <source>
        <dbReference type="Proteomes" id="UP000255207"/>
    </source>
</evidence>
<dbReference type="OrthoDB" id="9791494at2"/>
<dbReference type="SMART" id="SM00857">
    <property type="entry name" value="Resolvase"/>
    <property type="match status" value="1"/>
</dbReference>
<dbReference type="InterPro" id="IPR036162">
    <property type="entry name" value="Resolvase-like_N_sf"/>
</dbReference>
<dbReference type="Pfam" id="PF00239">
    <property type="entry name" value="Resolvase"/>
    <property type="match status" value="1"/>
</dbReference>
<dbReference type="GO" id="GO:0000150">
    <property type="term" value="F:DNA strand exchange activity"/>
    <property type="evidence" value="ECO:0007669"/>
    <property type="project" value="InterPro"/>
</dbReference>
<dbReference type="Pfam" id="PF13408">
    <property type="entry name" value="Zn_ribbon_recom"/>
    <property type="match status" value="1"/>
</dbReference>
<evidence type="ECO:0000313" key="9">
    <source>
        <dbReference type="EMBL" id="RDJ21098.1"/>
    </source>
</evidence>
<feature type="domain" description="Resolvase/invertase-type recombinase catalytic" evidence="7">
    <location>
        <begin position="8"/>
        <end position="161"/>
    </location>
</feature>
<name>A0A370L142_9HYPH</name>
<sequence length="520" mass="59073">MPAKTEIPAIIYCRVSSAAQVKKGDGLASQETRCREYAALKGYVVAEVFRDEAVSGGMIDRPGMQAMLSFLKKHRRREEHVVIIDDISRLARGLEAHIRLRTEIGAAGGKLESPSIEFGDDSDSRLVENLLASVSQHQRQKNAEQVVNRMRARLMNGYWVFRAPIGYRYDRVAGHGKLLVRSEPNATAVQQAFEGFASGRFETLMEIKRFLETLPAFPRYRNGEVHIQHVKDMLCRPVYAGYLDAPEWRITLAQGKHEPLISFETWQKVQDRFKVGAKAPIRKDIHADFPLRGFVTCGCCEAPMTAAWSKGRSALYAYYFCNTKACPSFRKSIRKDRIEGDFEQVLQSLRPTQGLFFMARDMLRDLWEDRSRTGQQQLQAIRAELKTIERKTEQIMERILASDSHALITAYEDQVRKLHERNAALAEKEKTCGRPLANFDETFRTAFDFLANPWKLWLSGQIEDQRMVLRLAFAGRIAYLPNEGFRTADLALPFKALASLRDGKKDLVGRAGLEPAPALL</sequence>
<feature type="domain" description="Recombinase" evidence="8">
    <location>
        <begin position="164"/>
        <end position="279"/>
    </location>
</feature>
<dbReference type="EMBL" id="QQTP01000014">
    <property type="protein sequence ID" value="RDJ21098.1"/>
    <property type="molecule type" value="Genomic_DNA"/>
</dbReference>
<dbReference type="Gene3D" id="3.40.50.1390">
    <property type="entry name" value="Resolvase, N-terminal catalytic domain"/>
    <property type="match status" value="1"/>
</dbReference>
<dbReference type="PROSITE" id="PS51736">
    <property type="entry name" value="RECOMBINASES_3"/>
    <property type="match status" value="1"/>
</dbReference>
<dbReference type="PROSITE" id="PS00397">
    <property type="entry name" value="RECOMBINASES_1"/>
    <property type="match status" value="1"/>
</dbReference>
<keyword evidence="6" id="KW-0175">Coiled coil</keyword>
<organism evidence="9 10">
    <name type="scientific">Bosea caraganae</name>
    <dbReference type="NCBI Taxonomy" id="2763117"/>
    <lineage>
        <taxon>Bacteria</taxon>
        <taxon>Pseudomonadati</taxon>
        <taxon>Pseudomonadota</taxon>
        <taxon>Alphaproteobacteria</taxon>
        <taxon>Hyphomicrobiales</taxon>
        <taxon>Boseaceae</taxon>
        <taxon>Bosea</taxon>
    </lineage>
</organism>
<evidence type="ECO:0000256" key="5">
    <source>
        <dbReference type="PROSITE-ProRule" id="PRU10137"/>
    </source>
</evidence>
<feature type="active site" description="O-(5'-phospho-DNA)-serine intermediate" evidence="4 5">
    <location>
        <position position="16"/>
    </location>
</feature>
<dbReference type="InterPro" id="IPR006118">
    <property type="entry name" value="Recombinase_CS"/>
</dbReference>
<dbReference type="PANTHER" id="PTHR30461:SF23">
    <property type="entry name" value="DNA RECOMBINASE-RELATED"/>
    <property type="match status" value="1"/>
</dbReference>
<proteinExistence type="predicted"/>
<dbReference type="RefSeq" id="WP_114831551.1">
    <property type="nucleotide sequence ID" value="NZ_QQTO01000016.1"/>
</dbReference>
<dbReference type="InterPro" id="IPR038109">
    <property type="entry name" value="DNA_bind_recomb_sf"/>
</dbReference>
<evidence type="ECO:0000256" key="6">
    <source>
        <dbReference type="SAM" id="Coils"/>
    </source>
</evidence>
<dbReference type="PANTHER" id="PTHR30461">
    <property type="entry name" value="DNA-INVERTASE FROM LAMBDOID PROPHAGE"/>
    <property type="match status" value="1"/>
</dbReference>
<dbReference type="InterPro" id="IPR050639">
    <property type="entry name" value="SSR_resolvase"/>
</dbReference>
<keyword evidence="1" id="KW-0229">DNA integration</keyword>
<dbReference type="Pfam" id="PF07508">
    <property type="entry name" value="Recombinase"/>
    <property type="match status" value="1"/>
</dbReference>
<dbReference type="SUPFAM" id="SSF53041">
    <property type="entry name" value="Resolvase-like"/>
    <property type="match status" value="1"/>
</dbReference>
<comment type="caution">
    <text evidence="9">The sequence shown here is derived from an EMBL/GenBank/DDBJ whole genome shotgun (WGS) entry which is preliminary data.</text>
</comment>
<dbReference type="GO" id="GO:0003677">
    <property type="term" value="F:DNA binding"/>
    <property type="evidence" value="ECO:0007669"/>
    <property type="project" value="UniProtKB-KW"/>
</dbReference>
<dbReference type="CDD" id="cd00338">
    <property type="entry name" value="Ser_Recombinase"/>
    <property type="match status" value="1"/>
</dbReference>
<keyword evidence="3" id="KW-0233">DNA recombination</keyword>
<evidence type="ECO:0000256" key="3">
    <source>
        <dbReference type="ARBA" id="ARBA00023172"/>
    </source>
</evidence>
<dbReference type="AlphaFoldDB" id="A0A370L142"/>
<dbReference type="Proteomes" id="UP000255207">
    <property type="component" value="Unassembled WGS sequence"/>
</dbReference>
<dbReference type="PROSITE" id="PS51737">
    <property type="entry name" value="RECOMBINASE_DNA_BIND"/>
    <property type="match status" value="1"/>
</dbReference>
<dbReference type="GO" id="GO:0015074">
    <property type="term" value="P:DNA integration"/>
    <property type="evidence" value="ECO:0007669"/>
    <property type="project" value="UniProtKB-KW"/>
</dbReference>
<dbReference type="Gene3D" id="3.90.1750.20">
    <property type="entry name" value="Putative Large Serine Recombinase, Chain B, Domain 2"/>
    <property type="match status" value="1"/>
</dbReference>
<dbReference type="InterPro" id="IPR006119">
    <property type="entry name" value="Resolv_N"/>
</dbReference>
<evidence type="ECO:0000256" key="4">
    <source>
        <dbReference type="PIRSR" id="PIRSR606118-50"/>
    </source>
</evidence>
<feature type="coiled-coil region" evidence="6">
    <location>
        <begin position="378"/>
        <end position="428"/>
    </location>
</feature>
<keyword evidence="10" id="KW-1185">Reference proteome</keyword>
<accession>A0A370L142</accession>
<dbReference type="InterPro" id="IPR011109">
    <property type="entry name" value="DNA_bind_recombinase_dom"/>
</dbReference>
<gene>
    <name evidence="9" type="ORF">DWE98_22305</name>
</gene>
<evidence type="ECO:0000256" key="1">
    <source>
        <dbReference type="ARBA" id="ARBA00022908"/>
    </source>
</evidence>
<evidence type="ECO:0000259" key="7">
    <source>
        <dbReference type="PROSITE" id="PS51736"/>
    </source>
</evidence>
<dbReference type="InterPro" id="IPR025827">
    <property type="entry name" value="Zn_ribbon_recom_dom"/>
</dbReference>
<evidence type="ECO:0000256" key="2">
    <source>
        <dbReference type="ARBA" id="ARBA00023125"/>
    </source>
</evidence>
<reference evidence="10" key="1">
    <citation type="submission" date="2018-07" db="EMBL/GenBank/DDBJ databases">
        <authorList>
            <person name="Safronova V.I."/>
            <person name="Chirak E.R."/>
            <person name="Sazanova A.L."/>
        </authorList>
    </citation>
    <scope>NUCLEOTIDE SEQUENCE [LARGE SCALE GENOMIC DNA]</scope>
    <source>
        <strain evidence="10">RCAM04685</strain>
    </source>
</reference>
<evidence type="ECO:0000259" key="8">
    <source>
        <dbReference type="PROSITE" id="PS51737"/>
    </source>
</evidence>
<keyword evidence="2" id="KW-0238">DNA-binding</keyword>